<reference evidence="2" key="1">
    <citation type="journal article" date="2014" name="Front. Microbiol.">
        <title>High frequency of phylogenetically diverse reductive dehalogenase-homologous genes in deep subseafloor sedimentary metagenomes.</title>
        <authorList>
            <person name="Kawai M."/>
            <person name="Futagami T."/>
            <person name="Toyoda A."/>
            <person name="Takaki Y."/>
            <person name="Nishi S."/>
            <person name="Hori S."/>
            <person name="Arai W."/>
            <person name="Tsubouchi T."/>
            <person name="Morono Y."/>
            <person name="Uchiyama I."/>
            <person name="Ito T."/>
            <person name="Fujiyama A."/>
            <person name="Inagaki F."/>
            <person name="Takami H."/>
        </authorList>
    </citation>
    <scope>NUCLEOTIDE SEQUENCE</scope>
    <source>
        <strain evidence="2">Expedition CK06-06</strain>
    </source>
</reference>
<keyword evidence="1" id="KW-1133">Transmembrane helix</keyword>
<evidence type="ECO:0000313" key="2">
    <source>
        <dbReference type="EMBL" id="GAH05016.1"/>
    </source>
</evidence>
<name>X1CA74_9ZZZZ</name>
<evidence type="ECO:0000256" key="1">
    <source>
        <dbReference type="SAM" id="Phobius"/>
    </source>
</evidence>
<keyword evidence="1" id="KW-0812">Transmembrane</keyword>
<sequence length="115" mass="12705">QNIFNTRVSFSLSVIDGSSNYAAGVLASAAQVSLGLFFAFIAFLLFLIKTKPDKIRLIFYSGIGIFTIITCLLPLFAINSIIIQANVDFENAFGSDWDEKIESAQPFFLDSHFIP</sequence>
<proteinExistence type="predicted"/>
<comment type="caution">
    <text evidence="2">The sequence shown here is derived from an EMBL/GenBank/DDBJ whole genome shotgun (WGS) entry which is preliminary data.</text>
</comment>
<feature type="non-terminal residue" evidence="2">
    <location>
        <position position="1"/>
    </location>
</feature>
<dbReference type="AlphaFoldDB" id="X1CA74"/>
<feature type="transmembrane region" description="Helical" evidence="1">
    <location>
        <begin position="21"/>
        <end position="48"/>
    </location>
</feature>
<gene>
    <name evidence="2" type="ORF">S01H4_38277</name>
</gene>
<dbReference type="EMBL" id="BART01020632">
    <property type="protein sequence ID" value="GAH05016.1"/>
    <property type="molecule type" value="Genomic_DNA"/>
</dbReference>
<accession>X1CA74</accession>
<keyword evidence="1" id="KW-0472">Membrane</keyword>
<protein>
    <submittedName>
        <fullName evidence="2">Uncharacterized protein</fullName>
    </submittedName>
</protein>
<organism evidence="2">
    <name type="scientific">marine sediment metagenome</name>
    <dbReference type="NCBI Taxonomy" id="412755"/>
    <lineage>
        <taxon>unclassified sequences</taxon>
        <taxon>metagenomes</taxon>
        <taxon>ecological metagenomes</taxon>
    </lineage>
</organism>
<feature type="transmembrane region" description="Helical" evidence="1">
    <location>
        <begin position="57"/>
        <end position="78"/>
    </location>
</feature>